<feature type="domain" description="Protein kinase" evidence="4">
    <location>
        <begin position="212"/>
        <end position="478"/>
    </location>
</feature>
<keyword evidence="1" id="KW-0547">Nucleotide-binding</keyword>
<dbReference type="SUPFAM" id="SSF56112">
    <property type="entry name" value="Protein kinase-like (PK-like)"/>
    <property type="match status" value="1"/>
</dbReference>
<dbReference type="InterPro" id="IPR000719">
    <property type="entry name" value="Prot_kinase_dom"/>
</dbReference>
<comment type="caution">
    <text evidence="5">The sequence shown here is derived from an EMBL/GenBank/DDBJ whole genome shotgun (WGS) entry which is preliminary data.</text>
</comment>
<name>A0AAD6SKI1_9AGAR</name>
<evidence type="ECO:0000256" key="3">
    <source>
        <dbReference type="SAM" id="MobiDB-lite"/>
    </source>
</evidence>
<evidence type="ECO:0000313" key="5">
    <source>
        <dbReference type="EMBL" id="KAJ7029219.1"/>
    </source>
</evidence>
<dbReference type="PANTHER" id="PTHR44329:SF298">
    <property type="entry name" value="MIXED LINEAGE KINASE DOMAIN-LIKE PROTEIN"/>
    <property type="match status" value="1"/>
</dbReference>
<dbReference type="InterPro" id="IPR051681">
    <property type="entry name" value="Ser/Thr_Kinases-Pseudokinases"/>
</dbReference>
<dbReference type="GO" id="GO:0005524">
    <property type="term" value="F:ATP binding"/>
    <property type="evidence" value="ECO:0007669"/>
    <property type="project" value="UniProtKB-KW"/>
</dbReference>
<dbReference type="PROSITE" id="PS50011">
    <property type="entry name" value="PROTEIN_KINASE_DOM"/>
    <property type="match status" value="1"/>
</dbReference>
<accession>A0AAD6SKI1</accession>
<dbReference type="Pfam" id="PF07714">
    <property type="entry name" value="PK_Tyr_Ser-Thr"/>
    <property type="match status" value="1"/>
</dbReference>
<dbReference type="Proteomes" id="UP001218188">
    <property type="component" value="Unassembled WGS sequence"/>
</dbReference>
<reference evidence="5" key="1">
    <citation type="submission" date="2023-03" db="EMBL/GenBank/DDBJ databases">
        <title>Massive genome expansion in bonnet fungi (Mycena s.s.) driven by repeated elements and novel gene families across ecological guilds.</title>
        <authorList>
            <consortium name="Lawrence Berkeley National Laboratory"/>
            <person name="Harder C.B."/>
            <person name="Miyauchi S."/>
            <person name="Viragh M."/>
            <person name="Kuo A."/>
            <person name="Thoen E."/>
            <person name="Andreopoulos B."/>
            <person name="Lu D."/>
            <person name="Skrede I."/>
            <person name="Drula E."/>
            <person name="Henrissat B."/>
            <person name="Morin E."/>
            <person name="Kohler A."/>
            <person name="Barry K."/>
            <person name="LaButti K."/>
            <person name="Morin E."/>
            <person name="Salamov A."/>
            <person name="Lipzen A."/>
            <person name="Mereny Z."/>
            <person name="Hegedus B."/>
            <person name="Baldrian P."/>
            <person name="Stursova M."/>
            <person name="Weitz H."/>
            <person name="Taylor A."/>
            <person name="Grigoriev I.V."/>
            <person name="Nagy L.G."/>
            <person name="Martin F."/>
            <person name="Kauserud H."/>
        </authorList>
    </citation>
    <scope>NUCLEOTIDE SEQUENCE</scope>
    <source>
        <strain evidence="5">CBHHK200</strain>
    </source>
</reference>
<dbReference type="InterPro" id="IPR008271">
    <property type="entry name" value="Ser/Thr_kinase_AS"/>
</dbReference>
<dbReference type="PROSITE" id="PS00108">
    <property type="entry name" value="PROTEIN_KINASE_ST"/>
    <property type="match status" value="1"/>
</dbReference>
<dbReference type="PRINTS" id="PR00109">
    <property type="entry name" value="TYRKINASE"/>
</dbReference>
<dbReference type="GO" id="GO:0004674">
    <property type="term" value="F:protein serine/threonine kinase activity"/>
    <property type="evidence" value="ECO:0007669"/>
    <property type="project" value="TreeGrafter"/>
</dbReference>
<dbReference type="EMBL" id="JARJCM010000103">
    <property type="protein sequence ID" value="KAJ7029219.1"/>
    <property type="molecule type" value="Genomic_DNA"/>
</dbReference>
<feature type="compositionally biased region" description="Basic and acidic residues" evidence="3">
    <location>
        <begin position="870"/>
        <end position="885"/>
    </location>
</feature>
<proteinExistence type="predicted"/>
<dbReference type="PANTHER" id="PTHR44329">
    <property type="entry name" value="SERINE/THREONINE-PROTEIN KINASE TNNI3K-RELATED"/>
    <property type="match status" value="1"/>
</dbReference>
<evidence type="ECO:0000256" key="2">
    <source>
        <dbReference type="ARBA" id="ARBA00022840"/>
    </source>
</evidence>
<dbReference type="AlphaFoldDB" id="A0AAD6SKI1"/>
<evidence type="ECO:0000313" key="6">
    <source>
        <dbReference type="Proteomes" id="UP001218188"/>
    </source>
</evidence>
<feature type="region of interest" description="Disordered" evidence="3">
    <location>
        <begin position="835"/>
        <end position="900"/>
    </location>
</feature>
<sequence length="900" mass="99727">MAQLRAGNASGSATAGLPRVVHPARSMRTLLPFENFSPTSTPILDYIGNDSLDHLKIPKNFIIYALSLPHELSQGQLDEIQSLFNEWKQWDTLQSLAGYHSGMKTLFGIVKDTLKEHHPESSHAIAKGMFECLYGDVYALQKQLLLILRERETYKQLLKCRDELAQQLLNLLQDLLDSFPESSARPRLSKALLRLSRSSGLHPTCFTLTGMEKVGEQVAGGAFGDIWKGLVSGQNVSVKMMRLFKSEEVKAALQIKDFGREAVIWRQLSHPNVLPFFGLYYLERRLCLVSPWMENGHVLQFLQNAPPDTDRVSLMLDIATGLEYLHSEHVVHGDLKGMNILVTPSRRACVADFGLSSIADAMTLKFTHSTASARGGTPRYMAPELLSSTEAPTNHFESDVFAFACVCYEMLTGKPPYFDIPRDVTVILMVPQGLRPKRPETMSADDHLWLLLEKCWEAKPDDRPTVPQIIQQLVGPTIGAQFSQATIDWDETFSAKCRRSLQAWPLLPSVATIEREIFGDEVAEACLDCFPERRQAILPANVQEDDDPDLMALISPTISSPTLSEANWHPSILAEYGFGPGPAYHGLQSRWIHVACLANHYVPITSDDRPPEMLEVFVSNHDLHPAHHAPSYDLPLLLQPDHSASEGPTSSPPLGEFFSTNFFSQKEDYLRMQATDPVMMGEPIEQFLLPSLGSPGFGTNSQPLLSPNPYLTSPMDTLLDDFGSTPDESPLTDFSLLTPVLKDDELPGSYDHLDLFGGALESPGEAAPSQKPTTSVFPTSGEMPDDFDDSGFPLLPDVVLTPALSLRVPAPGPRHTLDSDSPVLKTFDVRPDVFDDPRSASPLVLPSIVLSPPSSSAMSESHSPPPRSQHGREARRLKHPIDETLYHFTSKNNKRRRTGP</sequence>
<evidence type="ECO:0000259" key="4">
    <source>
        <dbReference type="PROSITE" id="PS50011"/>
    </source>
</evidence>
<keyword evidence="2" id="KW-0067">ATP-binding</keyword>
<dbReference type="Gene3D" id="1.10.510.10">
    <property type="entry name" value="Transferase(Phosphotransferase) domain 1"/>
    <property type="match status" value="1"/>
</dbReference>
<protein>
    <recommendedName>
        <fullName evidence="4">Protein kinase domain-containing protein</fullName>
    </recommendedName>
</protein>
<dbReference type="InterPro" id="IPR011009">
    <property type="entry name" value="Kinase-like_dom_sf"/>
</dbReference>
<dbReference type="SMART" id="SM00220">
    <property type="entry name" value="S_TKc"/>
    <property type="match status" value="1"/>
</dbReference>
<organism evidence="5 6">
    <name type="scientific">Mycena alexandri</name>
    <dbReference type="NCBI Taxonomy" id="1745969"/>
    <lineage>
        <taxon>Eukaryota</taxon>
        <taxon>Fungi</taxon>
        <taxon>Dikarya</taxon>
        <taxon>Basidiomycota</taxon>
        <taxon>Agaricomycotina</taxon>
        <taxon>Agaricomycetes</taxon>
        <taxon>Agaricomycetidae</taxon>
        <taxon>Agaricales</taxon>
        <taxon>Marasmiineae</taxon>
        <taxon>Mycenaceae</taxon>
        <taxon>Mycena</taxon>
    </lineage>
</organism>
<gene>
    <name evidence="5" type="ORF">C8F04DRAFT_1237124</name>
</gene>
<evidence type="ECO:0000256" key="1">
    <source>
        <dbReference type="ARBA" id="ARBA00022741"/>
    </source>
</evidence>
<keyword evidence="6" id="KW-1185">Reference proteome</keyword>
<feature type="compositionally biased region" description="Low complexity" evidence="3">
    <location>
        <begin position="839"/>
        <end position="862"/>
    </location>
</feature>
<dbReference type="InterPro" id="IPR001245">
    <property type="entry name" value="Ser-Thr/Tyr_kinase_cat_dom"/>
</dbReference>